<evidence type="ECO:0000313" key="5">
    <source>
        <dbReference type="Proteomes" id="UP000297713"/>
    </source>
</evidence>
<dbReference type="InterPro" id="IPR050721">
    <property type="entry name" value="Trk_Ktr_HKT_K-transport"/>
</dbReference>
<dbReference type="InterPro" id="IPR006037">
    <property type="entry name" value="RCK_C"/>
</dbReference>
<proteinExistence type="predicted"/>
<dbReference type="PROSITE" id="PS51202">
    <property type="entry name" value="RCK_C"/>
    <property type="match status" value="1"/>
</dbReference>
<dbReference type="PANTHER" id="PTHR43833:SF9">
    <property type="entry name" value="POTASSIUM CHANNEL PROTEIN YUGO-RELATED"/>
    <property type="match status" value="1"/>
</dbReference>
<dbReference type="GO" id="GO:0006813">
    <property type="term" value="P:potassium ion transport"/>
    <property type="evidence" value="ECO:0007669"/>
    <property type="project" value="InterPro"/>
</dbReference>
<feature type="domain" description="RCK C-terminal" evidence="3">
    <location>
        <begin position="254"/>
        <end position="339"/>
    </location>
</feature>
<dbReference type="Pfam" id="PF07885">
    <property type="entry name" value="Ion_trans_2"/>
    <property type="match status" value="1"/>
</dbReference>
<dbReference type="GO" id="GO:0008324">
    <property type="term" value="F:monoatomic cation transmembrane transporter activity"/>
    <property type="evidence" value="ECO:0007669"/>
    <property type="project" value="InterPro"/>
</dbReference>
<dbReference type="RefSeq" id="WP_134439197.1">
    <property type="nucleotide sequence ID" value="NZ_CP065957.1"/>
</dbReference>
<gene>
    <name evidence="4" type="ORF">A7Q10_04335</name>
</gene>
<dbReference type="EMBL" id="LXQC01000068">
    <property type="protein sequence ID" value="TFE71533.1"/>
    <property type="molecule type" value="Genomic_DNA"/>
</dbReference>
<sequence length="343" mass="37747">MSAVHYTKNSSKKFKIAFLILCFLLLIGTLGYHFIENISFLDSIFMTVITLSTVGYNEVVPLSTAGKIFTIFLIASGVSLAGYSASTALAYFSSGEWKEDFERKRRMQMIRKLKNHFIVCGYGRTGRYVVEELKAEGKNYVIIDTDPEKISHLNALGELAILGSGSDEEILVEAKIKEAQGLAAVTSIDKENILIVLTARFLNPSIQIVSRASSRNFEDKLIKAGANHVLLPQKVSAWRIVSMLIRPEVADFFCEVANVEGKELVVEQIFISPSSSLVGQTLAQSQIRNNLNVTILACKFPNGTWIHNVGGQTILSAGMTLIALGSRENLHKLLEIANPALFS</sequence>
<comment type="subcellular location">
    <subcellularLocation>
        <location evidence="1">Cell membrane</location>
        <topology evidence="1">Multi-pass membrane protein</topology>
    </subcellularLocation>
</comment>
<feature type="domain" description="RCK N-terminal" evidence="2">
    <location>
        <begin position="114"/>
        <end position="231"/>
    </location>
</feature>
<dbReference type="SUPFAM" id="SSF51735">
    <property type="entry name" value="NAD(P)-binding Rossmann-fold domains"/>
    <property type="match status" value="1"/>
</dbReference>
<dbReference type="PANTHER" id="PTHR43833">
    <property type="entry name" value="POTASSIUM CHANNEL PROTEIN 2-RELATED-RELATED"/>
    <property type="match status" value="1"/>
</dbReference>
<dbReference type="InterPro" id="IPR036721">
    <property type="entry name" value="RCK_C_sf"/>
</dbReference>
<dbReference type="Proteomes" id="UP000297713">
    <property type="component" value="Unassembled WGS sequence"/>
</dbReference>
<dbReference type="InterPro" id="IPR013099">
    <property type="entry name" value="K_chnl_dom"/>
</dbReference>
<dbReference type="Pfam" id="PF02080">
    <property type="entry name" value="TrkA_C"/>
    <property type="match status" value="1"/>
</dbReference>
<dbReference type="Gene3D" id="3.30.70.1450">
    <property type="entry name" value="Regulator of K+ conductance, C-terminal domain"/>
    <property type="match status" value="1"/>
</dbReference>
<dbReference type="Pfam" id="PF02254">
    <property type="entry name" value="TrkA_N"/>
    <property type="match status" value="1"/>
</dbReference>
<dbReference type="PROSITE" id="PS51201">
    <property type="entry name" value="RCK_N"/>
    <property type="match status" value="1"/>
</dbReference>
<protein>
    <submittedName>
        <fullName evidence="4">Potassium transporter Kef</fullName>
    </submittedName>
</protein>
<keyword evidence="5" id="KW-1185">Reference proteome</keyword>
<dbReference type="InterPro" id="IPR036291">
    <property type="entry name" value="NAD(P)-bd_dom_sf"/>
</dbReference>
<dbReference type="SUPFAM" id="SSF81324">
    <property type="entry name" value="Voltage-gated potassium channels"/>
    <property type="match status" value="1"/>
</dbReference>
<evidence type="ECO:0000259" key="3">
    <source>
        <dbReference type="PROSITE" id="PS51202"/>
    </source>
</evidence>
<dbReference type="GO" id="GO:0005886">
    <property type="term" value="C:plasma membrane"/>
    <property type="evidence" value="ECO:0007669"/>
    <property type="project" value="UniProtKB-SubCell"/>
</dbReference>
<organism evidence="4 5">
    <name type="scientific">Methylacidiphilum caldifontis</name>
    <dbReference type="NCBI Taxonomy" id="2795386"/>
    <lineage>
        <taxon>Bacteria</taxon>
        <taxon>Pseudomonadati</taxon>
        <taxon>Verrucomicrobiota</taxon>
        <taxon>Methylacidiphilae</taxon>
        <taxon>Methylacidiphilales</taxon>
        <taxon>Methylacidiphilaceae</taxon>
        <taxon>Methylacidiphilum (ex Ratnadevi et al. 2023)</taxon>
    </lineage>
</organism>
<dbReference type="OrthoDB" id="9785285at2"/>
<dbReference type="Gene3D" id="3.40.50.720">
    <property type="entry name" value="NAD(P)-binding Rossmann-like Domain"/>
    <property type="match status" value="1"/>
</dbReference>
<reference evidence="4 5" key="1">
    <citation type="submission" date="2016-05" db="EMBL/GenBank/DDBJ databases">
        <title>Diversity and Homogeneity among Thermoacidophilic Verrucomicrobia Methanotrophs Linked with Geographical Origin.</title>
        <authorList>
            <person name="Erikstad H.-A."/>
            <person name="Smestad N.B."/>
            <person name="Ceballos R.M."/>
            <person name="Birkeland N.-K."/>
        </authorList>
    </citation>
    <scope>NUCLEOTIDE SEQUENCE [LARGE SCALE GENOMIC DNA]</scope>
    <source>
        <strain evidence="4 5">Phi</strain>
    </source>
</reference>
<name>A0A4Y8PGL9_9BACT</name>
<evidence type="ECO:0000259" key="2">
    <source>
        <dbReference type="PROSITE" id="PS51201"/>
    </source>
</evidence>
<dbReference type="Gene3D" id="1.10.287.70">
    <property type="match status" value="1"/>
</dbReference>
<evidence type="ECO:0000313" key="4">
    <source>
        <dbReference type="EMBL" id="TFE71533.1"/>
    </source>
</evidence>
<accession>A0A4Y8PGL9</accession>
<dbReference type="SUPFAM" id="SSF116726">
    <property type="entry name" value="TrkA C-terminal domain-like"/>
    <property type="match status" value="1"/>
</dbReference>
<comment type="caution">
    <text evidence="4">The sequence shown here is derived from an EMBL/GenBank/DDBJ whole genome shotgun (WGS) entry which is preliminary data.</text>
</comment>
<evidence type="ECO:0000256" key="1">
    <source>
        <dbReference type="ARBA" id="ARBA00004651"/>
    </source>
</evidence>
<dbReference type="InterPro" id="IPR003148">
    <property type="entry name" value="RCK_N"/>
</dbReference>
<dbReference type="AlphaFoldDB" id="A0A4Y8PGL9"/>